<accession>A0A2U2BB47</accession>
<evidence type="ECO:0000313" key="3">
    <source>
        <dbReference type="Proteomes" id="UP000244956"/>
    </source>
</evidence>
<proteinExistence type="predicted"/>
<dbReference type="InterPro" id="IPR019861">
    <property type="entry name" value="PorP/SprF_Bacteroidetes"/>
</dbReference>
<organism evidence="2 3">
    <name type="scientific">Marinilabilia rubra</name>
    <dbReference type="NCBI Taxonomy" id="2162893"/>
    <lineage>
        <taxon>Bacteria</taxon>
        <taxon>Pseudomonadati</taxon>
        <taxon>Bacteroidota</taxon>
        <taxon>Bacteroidia</taxon>
        <taxon>Marinilabiliales</taxon>
        <taxon>Marinilabiliaceae</taxon>
        <taxon>Marinilabilia</taxon>
    </lineage>
</organism>
<evidence type="ECO:0000256" key="1">
    <source>
        <dbReference type="SAM" id="SignalP"/>
    </source>
</evidence>
<dbReference type="NCBIfam" id="TIGR03519">
    <property type="entry name" value="T9SS_PorP_fam"/>
    <property type="match status" value="1"/>
</dbReference>
<evidence type="ECO:0008006" key="4">
    <source>
        <dbReference type="Google" id="ProtNLM"/>
    </source>
</evidence>
<sequence length="328" mass="37248">MGRKKVYTIIVFFFMSGLSLTVQAQQSPAYTQYMTNPILLNPAFAGNRNSVAVDLFTRRQWIGIEGAPSTYYAGIHAPLNQSKVSLGAELFSNSAGPLMYNSLSFDYAYLLRISRRSFLSVGLRAGVDHFNLDLQNLEVIDYNDPEFANSIENEFRPSLGLGMVYFTPRWYFSASMPHYSFSEMPWSSGSASQFQTDQQINLTGGANFNITRELNLKFSGIHRMVQSGISSTDISIMIRHSEGLKGGLTHRLNLAAGLLLGLQINNEIGILYSFEFPTHPNPIVQRGSHELTLTFDFTRYIKPNRDRRFLHRKKKEDTEEQMNSIRYF</sequence>
<dbReference type="AlphaFoldDB" id="A0A2U2BB47"/>
<dbReference type="RefSeq" id="WP_109263335.1">
    <property type="nucleotide sequence ID" value="NZ_QEWP01000003.1"/>
</dbReference>
<keyword evidence="3" id="KW-1185">Reference proteome</keyword>
<feature type="chain" id="PRO_5015403156" description="Type IX secretion system membrane protein PorP/SprF" evidence="1">
    <location>
        <begin position="25"/>
        <end position="328"/>
    </location>
</feature>
<reference evidence="2 3" key="1">
    <citation type="submission" date="2018-05" db="EMBL/GenBank/DDBJ databases">
        <title>Marinilabilia rubrum sp. nov., isolated from saltern sediment.</title>
        <authorList>
            <person name="Zhang R."/>
        </authorList>
    </citation>
    <scope>NUCLEOTIDE SEQUENCE [LARGE SCALE GENOMIC DNA]</scope>
    <source>
        <strain evidence="2 3">WTE16</strain>
    </source>
</reference>
<keyword evidence="1" id="KW-0732">Signal</keyword>
<dbReference type="Pfam" id="PF11751">
    <property type="entry name" value="PorP_SprF"/>
    <property type="match status" value="1"/>
</dbReference>
<name>A0A2U2BB47_9BACT</name>
<gene>
    <name evidence="2" type="ORF">DDZ16_04970</name>
</gene>
<feature type="signal peptide" evidence="1">
    <location>
        <begin position="1"/>
        <end position="24"/>
    </location>
</feature>
<evidence type="ECO:0000313" key="2">
    <source>
        <dbReference type="EMBL" id="PWE00295.1"/>
    </source>
</evidence>
<dbReference type="OrthoDB" id="1114455at2"/>
<dbReference type="Proteomes" id="UP000244956">
    <property type="component" value="Unassembled WGS sequence"/>
</dbReference>
<protein>
    <recommendedName>
        <fullName evidence="4">Type IX secretion system membrane protein PorP/SprF</fullName>
    </recommendedName>
</protein>
<dbReference type="EMBL" id="QEWP01000003">
    <property type="protein sequence ID" value="PWE00295.1"/>
    <property type="molecule type" value="Genomic_DNA"/>
</dbReference>
<comment type="caution">
    <text evidence="2">The sequence shown here is derived from an EMBL/GenBank/DDBJ whole genome shotgun (WGS) entry which is preliminary data.</text>
</comment>